<keyword evidence="2" id="KW-1185">Reference proteome</keyword>
<dbReference type="Proteomes" id="UP000076154">
    <property type="component" value="Unassembled WGS sequence"/>
</dbReference>
<proteinExistence type="predicted"/>
<reference evidence="1" key="1">
    <citation type="submission" date="2018-04" db="EMBL/GenBank/DDBJ databases">
        <title>Whole genome sequencing of Hypsizygus marmoreus.</title>
        <authorList>
            <person name="Choi I.-G."/>
            <person name="Min B."/>
            <person name="Kim J.-G."/>
            <person name="Kim S."/>
            <person name="Oh Y.-L."/>
            <person name="Kong W.-S."/>
            <person name="Park H."/>
            <person name="Jeong J."/>
            <person name="Song E.-S."/>
        </authorList>
    </citation>
    <scope>NUCLEOTIDE SEQUENCE [LARGE SCALE GENOMIC DNA]</scope>
    <source>
        <strain evidence="1">51987-8</strain>
    </source>
</reference>
<protein>
    <submittedName>
        <fullName evidence="1">Uncharacterized protein</fullName>
    </submittedName>
</protein>
<dbReference type="InParanoid" id="A0A369J7L0"/>
<dbReference type="EMBL" id="LUEZ02000158">
    <property type="protein sequence ID" value="RDB15464.1"/>
    <property type="molecule type" value="Genomic_DNA"/>
</dbReference>
<dbReference type="AlphaFoldDB" id="A0A369J7L0"/>
<organism evidence="1 2">
    <name type="scientific">Hypsizygus marmoreus</name>
    <name type="common">White beech mushroom</name>
    <name type="synonym">Agaricus marmoreus</name>
    <dbReference type="NCBI Taxonomy" id="39966"/>
    <lineage>
        <taxon>Eukaryota</taxon>
        <taxon>Fungi</taxon>
        <taxon>Dikarya</taxon>
        <taxon>Basidiomycota</taxon>
        <taxon>Agaricomycotina</taxon>
        <taxon>Agaricomycetes</taxon>
        <taxon>Agaricomycetidae</taxon>
        <taxon>Agaricales</taxon>
        <taxon>Tricholomatineae</taxon>
        <taxon>Lyophyllaceae</taxon>
        <taxon>Hypsizygus</taxon>
    </lineage>
</organism>
<comment type="caution">
    <text evidence="1">The sequence shown here is derived from an EMBL/GenBank/DDBJ whole genome shotgun (WGS) entry which is preliminary data.</text>
</comment>
<evidence type="ECO:0000313" key="1">
    <source>
        <dbReference type="EMBL" id="RDB15464.1"/>
    </source>
</evidence>
<name>A0A369J7L0_HYPMA</name>
<gene>
    <name evidence="1" type="ORF">Hypma_004275</name>
</gene>
<evidence type="ECO:0000313" key="2">
    <source>
        <dbReference type="Proteomes" id="UP000076154"/>
    </source>
</evidence>
<accession>A0A369J7L0</accession>
<sequence length="189" mass="21423">MHTSLNLKDFQWPGSVAWSGELETALRQAEPIIEWRTFLILSPALRVRGPCRGSSRRYQSIDMGAFSTVDGFYVHLRHVLHSGYFGHLDTMHTNSKSMPTGTRSAAYTHLLVVVISGFSRDHGVQRMSTLPTYSHILTEYPILRTSIGIVPMREADQLSATCQQWSRAKQACHQDPDIYYSYSRARSCT</sequence>